<dbReference type="STRING" id="39841.SAMN05660836_01281"/>
<name>A0A1I4T8H6_9BACT</name>
<gene>
    <name evidence="1" type="ORF">SAMN05660836_01281</name>
</gene>
<proteinExistence type="predicted"/>
<evidence type="ECO:0000313" key="2">
    <source>
        <dbReference type="Proteomes" id="UP000199611"/>
    </source>
</evidence>
<organism evidence="1 2">
    <name type="scientific">Thermodesulforhabdus norvegica</name>
    <dbReference type="NCBI Taxonomy" id="39841"/>
    <lineage>
        <taxon>Bacteria</taxon>
        <taxon>Pseudomonadati</taxon>
        <taxon>Thermodesulfobacteriota</taxon>
        <taxon>Syntrophobacteria</taxon>
        <taxon>Syntrophobacterales</taxon>
        <taxon>Thermodesulforhabdaceae</taxon>
        <taxon>Thermodesulforhabdus</taxon>
    </lineage>
</organism>
<reference evidence="1 2" key="1">
    <citation type="submission" date="2016-10" db="EMBL/GenBank/DDBJ databases">
        <authorList>
            <person name="de Groot N.N."/>
        </authorList>
    </citation>
    <scope>NUCLEOTIDE SEQUENCE [LARGE SCALE GENOMIC DNA]</scope>
    <source>
        <strain evidence="1 2">DSM 9990</strain>
    </source>
</reference>
<dbReference type="AlphaFoldDB" id="A0A1I4T8H6"/>
<sequence>MERGGRVDEKDKKCSCCGKKLGEDEGIPFERTLLCQECFPIVEASRDTH</sequence>
<keyword evidence="2" id="KW-1185">Reference proteome</keyword>
<dbReference type="RefSeq" id="WP_177193553.1">
    <property type="nucleotide sequence ID" value="NZ_FOUU01000003.1"/>
</dbReference>
<accession>A0A1I4T8H6</accession>
<dbReference type="EMBL" id="FOUU01000003">
    <property type="protein sequence ID" value="SFM72870.1"/>
    <property type="molecule type" value="Genomic_DNA"/>
</dbReference>
<dbReference type="Proteomes" id="UP000199611">
    <property type="component" value="Unassembled WGS sequence"/>
</dbReference>
<protein>
    <submittedName>
        <fullName evidence="1">Uncharacterized protein</fullName>
    </submittedName>
</protein>
<evidence type="ECO:0000313" key="1">
    <source>
        <dbReference type="EMBL" id="SFM72870.1"/>
    </source>
</evidence>